<reference evidence="2" key="1">
    <citation type="journal article" date="2014" name="Int. J. Syst. Evol. Microbiol.">
        <title>Complete genome sequence of Corynebacterium casei LMG S-19264T (=DSM 44701T), isolated from a smear-ripened cheese.</title>
        <authorList>
            <consortium name="US DOE Joint Genome Institute (JGI-PGF)"/>
            <person name="Walter F."/>
            <person name="Albersmeier A."/>
            <person name="Kalinowski J."/>
            <person name="Ruckert C."/>
        </authorList>
    </citation>
    <scope>NUCLEOTIDE SEQUENCE</scope>
    <source>
        <strain evidence="2">JCM 4234</strain>
    </source>
</reference>
<sequence>MKPVVWIPYEPRGLPELPDGLDRPYRDGTDTCPTPPEEVRLLTGFPGAGGYEPLVTMVSRARRLEVLRVLSSGHDCLTPRLGLPPPGALLRTGRGVHAEATAELAVTLLLASGGGIPRARAAGGRLGPGRPPDDTRQARGRRGPEPSGPPSRGCWNPSAANSSGAPAPPGPATPGPPCTR</sequence>
<keyword evidence="3" id="KW-1185">Reference proteome</keyword>
<feature type="region of interest" description="Disordered" evidence="1">
    <location>
        <begin position="119"/>
        <end position="180"/>
    </location>
</feature>
<evidence type="ECO:0000313" key="3">
    <source>
        <dbReference type="Proteomes" id="UP000653493"/>
    </source>
</evidence>
<protein>
    <submittedName>
        <fullName evidence="2">Uncharacterized protein</fullName>
    </submittedName>
</protein>
<evidence type="ECO:0000256" key="1">
    <source>
        <dbReference type="SAM" id="MobiDB-lite"/>
    </source>
</evidence>
<dbReference type="AlphaFoldDB" id="A0A918LJD9"/>
<proteinExistence type="predicted"/>
<name>A0A918LJD9_STRGD</name>
<comment type="caution">
    <text evidence="2">The sequence shown here is derived from an EMBL/GenBank/DDBJ whole genome shotgun (WGS) entry which is preliminary data.</text>
</comment>
<feature type="compositionally biased region" description="Low complexity" evidence="1">
    <location>
        <begin position="150"/>
        <end position="165"/>
    </location>
</feature>
<organism evidence="2 3">
    <name type="scientific">Streptomyces griseoviridis</name>
    <dbReference type="NCBI Taxonomy" id="45398"/>
    <lineage>
        <taxon>Bacteria</taxon>
        <taxon>Bacillati</taxon>
        <taxon>Actinomycetota</taxon>
        <taxon>Actinomycetes</taxon>
        <taxon>Kitasatosporales</taxon>
        <taxon>Streptomycetaceae</taxon>
        <taxon>Streptomyces</taxon>
    </lineage>
</organism>
<feature type="compositionally biased region" description="Pro residues" evidence="1">
    <location>
        <begin position="166"/>
        <end position="180"/>
    </location>
</feature>
<dbReference type="EMBL" id="BMSL01000019">
    <property type="protein sequence ID" value="GGS55561.1"/>
    <property type="molecule type" value="Genomic_DNA"/>
</dbReference>
<accession>A0A918LJD9</accession>
<gene>
    <name evidence="2" type="ORF">GCM10010238_51220</name>
</gene>
<dbReference type="Proteomes" id="UP000653493">
    <property type="component" value="Unassembled WGS sequence"/>
</dbReference>
<evidence type="ECO:0000313" key="2">
    <source>
        <dbReference type="EMBL" id="GGS55561.1"/>
    </source>
</evidence>
<reference evidence="2" key="2">
    <citation type="submission" date="2020-09" db="EMBL/GenBank/DDBJ databases">
        <authorList>
            <person name="Sun Q."/>
            <person name="Ohkuma M."/>
        </authorList>
    </citation>
    <scope>NUCLEOTIDE SEQUENCE</scope>
    <source>
        <strain evidence="2">JCM 4234</strain>
    </source>
</reference>